<evidence type="ECO:0000256" key="6">
    <source>
        <dbReference type="ARBA" id="ARBA00023014"/>
    </source>
</evidence>
<dbReference type="Proteomes" id="UP001621714">
    <property type="component" value="Unassembled WGS sequence"/>
</dbReference>
<dbReference type="InterPro" id="IPR034457">
    <property type="entry name" value="Organic_radical-activating"/>
</dbReference>
<dbReference type="SFLD" id="SFLDS00029">
    <property type="entry name" value="Radical_SAM"/>
    <property type="match status" value="1"/>
</dbReference>
<dbReference type="Pfam" id="PF04055">
    <property type="entry name" value="Radical_SAM"/>
    <property type="match status" value="1"/>
</dbReference>
<dbReference type="PROSITE" id="PS51918">
    <property type="entry name" value="RADICAL_SAM"/>
    <property type="match status" value="1"/>
</dbReference>
<comment type="caution">
    <text evidence="8">The sequence shown here is derived from an EMBL/GenBank/DDBJ whole genome shotgun (WGS) entry which is preliminary data.</text>
</comment>
<evidence type="ECO:0000313" key="9">
    <source>
        <dbReference type="Proteomes" id="UP001621714"/>
    </source>
</evidence>
<evidence type="ECO:0000256" key="1">
    <source>
        <dbReference type="ARBA" id="ARBA00001966"/>
    </source>
</evidence>
<keyword evidence="5" id="KW-0408">Iron</keyword>
<accession>A0ABW8PW11</accession>
<feature type="domain" description="Radical SAM core" evidence="7">
    <location>
        <begin position="17"/>
        <end position="230"/>
    </location>
</feature>
<keyword evidence="6" id="KW-0411">Iron-sulfur</keyword>
<dbReference type="PANTHER" id="PTHR30352:SF13">
    <property type="entry name" value="GLYCYL-RADICAL ENZYME ACTIVATING ENZYME YJJW-RELATED"/>
    <property type="match status" value="1"/>
</dbReference>
<dbReference type="Gene3D" id="3.20.20.70">
    <property type="entry name" value="Aldolase class I"/>
    <property type="match status" value="1"/>
</dbReference>
<evidence type="ECO:0000256" key="2">
    <source>
        <dbReference type="ARBA" id="ARBA00022485"/>
    </source>
</evidence>
<dbReference type="PANTHER" id="PTHR30352">
    <property type="entry name" value="PYRUVATE FORMATE-LYASE-ACTIVATING ENZYME"/>
    <property type="match status" value="1"/>
</dbReference>
<dbReference type="PROSITE" id="PS51257">
    <property type="entry name" value="PROKAR_LIPOPROTEIN"/>
    <property type="match status" value="1"/>
</dbReference>
<proteinExistence type="predicted"/>
<dbReference type="InterPro" id="IPR007197">
    <property type="entry name" value="rSAM"/>
</dbReference>
<evidence type="ECO:0000256" key="5">
    <source>
        <dbReference type="ARBA" id="ARBA00023004"/>
    </source>
</evidence>
<evidence type="ECO:0000256" key="3">
    <source>
        <dbReference type="ARBA" id="ARBA00022691"/>
    </source>
</evidence>
<organism evidence="8 9">
    <name type="scientific">Marinospirillum alkalitolerans</name>
    <dbReference type="NCBI Taxonomy" id="3123374"/>
    <lineage>
        <taxon>Bacteria</taxon>
        <taxon>Pseudomonadati</taxon>
        <taxon>Pseudomonadota</taxon>
        <taxon>Gammaproteobacteria</taxon>
        <taxon>Oceanospirillales</taxon>
        <taxon>Oceanospirillaceae</taxon>
        <taxon>Marinospirillum</taxon>
    </lineage>
</organism>
<name>A0ABW8PW11_9GAMM</name>
<reference evidence="8 9" key="1">
    <citation type="submission" date="2024-02" db="EMBL/GenBank/DDBJ databases">
        <title>Marinospirillum sp. MEB 164 isolated from Lonar lake sediment.</title>
        <authorList>
            <person name="Joshi A."/>
            <person name="Thite S."/>
        </authorList>
    </citation>
    <scope>NUCLEOTIDE SEQUENCE [LARGE SCALE GENOMIC DNA]</scope>
    <source>
        <strain evidence="8 9">MEB164</strain>
    </source>
</reference>
<evidence type="ECO:0000256" key="4">
    <source>
        <dbReference type="ARBA" id="ARBA00022723"/>
    </source>
</evidence>
<dbReference type="SUPFAM" id="SSF102114">
    <property type="entry name" value="Radical SAM enzymes"/>
    <property type="match status" value="1"/>
</dbReference>
<dbReference type="EMBL" id="JBANFI010000002">
    <property type="protein sequence ID" value="MFK7160054.1"/>
    <property type="molecule type" value="Genomic_DNA"/>
</dbReference>
<gene>
    <name evidence="8" type="ORF">V6U78_03275</name>
</gene>
<comment type="cofactor">
    <cofactor evidence="1">
        <name>[4Fe-4S] cluster</name>
        <dbReference type="ChEBI" id="CHEBI:49883"/>
    </cofactor>
</comment>
<keyword evidence="2" id="KW-0004">4Fe-4S</keyword>
<protein>
    <submittedName>
        <fullName evidence="8">Anaerobic ribonucleoside-triphosphate reductase activating protein</fullName>
    </submittedName>
</protein>
<dbReference type="SFLD" id="SFLDG01094">
    <property type="entry name" value="Uncharacterised_Radical_SAM_Su"/>
    <property type="match status" value="1"/>
</dbReference>
<sequence>MSAALRVGGLTPLTSLDYPDHLACVVFTQGCPLRCGYCHNPHLLDQQAAAEAPSWNQVLDFLQRRQQLLEAVVFSGGEPTQQAALVDAVAQVRALGFQVALHTAGLYPQRLSILLPHLSWVGLDIKATPERYPIICGRPRVAAQVVNSLEQLLIWERPFEVRLTLHPKDYTLAQVGDLLDWLSHYPIPHLVLQIARGGSCLRPEYQQITTPFSTAELNQLIQDSAHHWPRLSLRT</sequence>
<dbReference type="InterPro" id="IPR058240">
    <property type="entry name" value="rSAM_sf"/>
</dbReference>
<evidence type="ECO:0000259" key="7">
    <source>
        <dbReference type="PROSITE" id="PS51918"/>
    </source>
</evidence>
<dbReference type="InterPro" id="IPR012840">
    <property type="entry name" value="NrdG2"/>
</dbReference>
<keyword evidence="4" id="KW-0479">Metal-binding</keyword>
<keyword evidence="3" id="KW-0949">S-adenosyl-L-methionine</keyword>
<dbReference type="NCBIfam" id="TIGR02495">
    <property type="entry name" value="NrdG2"/>
    <property type="match status" value="1"/>
</dbReference>
<dbReference type="RefSeq" id="WP_405337164.1">
    <property type="nucleotide sequence ID" value="NZ_JBANFI010000002.1"/>
</dbReference>
<dbReference type="CDD" id="cd01335">
    <property type="entry name" value="Radical_SAM"/>
    <property type="match status" value="1"/>
</dbReference>
<evidence type="ECO:0000313" key="8">
    <source>
        <dbReference type="EMBL" id="MFK7160054.1"/>
    </source>
</evidence>
<dbReference type="InterPro" id="IPR013785">
    <property type="entry name" value="Aldolase_TIM"/>
</dbReference>
<keyword evidence="9" id="KW-1185">Reference proteome</keyword>